<organism evidence="1 2">
    <name type="scientific">Portunus trituberculatus</name>
    <name type="common">Swimming crab</name>
    <name type="synonym">Neptunus trituberculatus</name>
    <dbReference type="NCBI Taxonomy" id="210409"/>
    <lineage>
        <taxon>Eukaryota</taxon>
        <taxon>Metazoa</taxon>
        <taxon>Ecdysozoa</taxon>
        <taxon>Arthropoda</taxon>
        <taxon>Crustacea</taxon>
        <taxon>Multicrustacea</taxon>
        <taxon>Malacostraca</taxon>
        <taxon>Eumalacostraca</taxon>
        <taxon>Eucarida</taxon>
        <taxon>Decapoda</taxon>
        <taxon>Pleocyemata</taxon>
        <taxon>Brachyura</taxon>
        <taxon>Eubrachyura</taxon>
        <taxon>Portunoidea</taxon>
        <taxon>Portunidae</taxon>
        <taxon>Portuninae</taxon>
        <taxon>Portunus</taxon>
    </lineage>
</organism>
<dbReference type="Proteomes" id="UP000324222">
    <property type="component" value="Unassembled WGS sequence"/>
</dbReference>
<dbReference type="AlphaFoldDB" id="A0A5B7EH26"/>
<evidence type="ECO:0000313" key="1">
    <source>
        <dbReference type="EMBL" id="MPC33661.1"/>
    </source>
</evidence>
<evidence type="ECO:0000313" key="2">
    <source>
        <dbReference type="Proteomes" id="UP000324222"/>
    </source>
</evidence>
<comment type="caution">
    <text evidence="1">The sequence shown here is derived from an EMBL/GenBank/DDBJ whole genome shotgun (WGS) entry which is preliminary data.</text>
</comment>
<proteinExistence type="predicted"/>
<accession>A0A5B7EH26</accession>
<keyword evidence="2" id="KW-1185">Reference proteome</keyword>
<sequence length="35" mass="4093">MYKIVNGIKKIDKEDLVLVTEEAGRTRGYLKKIRN</sequence>
<dbReference type="EMBL" id="VSRR010002878">
    <property type="protein sequence ID" value="MPC33661.1"/>
    <property type="molecule type" value="Genomic_DNA"/>
</dbReference>
<gene>
    <name evidence="1" type="ORF">E2C01_027018</name>
</gene>
<name>A0A5B7EH26_PORTR</name>
<protein>
    <submittedName>
        <fullName evidence="1">Uncharacterized protein</fullName>
    </submittedName>
</protein>
<reference evidence="1 2" key="1">
    <citation type="submission" date="2019-05" db="EMBL/GenBank/DDBJ databases">
        <title>Another draft genome of Portunus trituberculatus and its Hox gene families provides insights of decapod evolution.</title>
        <authorList>
            <person name="Jeong J.-H."/>
            <person name="Song I."/>
            <person name="Kim S."/>
            <person name="Choi T."/>
            <person name="Kim D."/>
            <person name="Ryu S."/>
            <person name="Kim W."/>
        </authorList>
    </citation>
    <scope>NUCLEOTIDE SEQUENCE [LARGE SCALE GENOMIC DNA]</scope>
    <source>
        <tissue evidence="1">Muscle</tissue>
    </source>
</reference>